<evidence type="ECO:0000256" key="1">
    <source>
        <dbReference type="SAM" id="MobiDB-lite"/>
    </source>
</evidence>
<gene>
    <name evidence="2" type="ORF">DAPPUDRAFT_309814</name>
</gene>
<dbReference type="Proteomes" id="UP000000305">
    <property type="component" value="Unassembled WGS sequence"/>
</dbReference>
<feature type="region of interest" description="Disordered" evidence="1">
    <location>
        <begin position="85"/>
        <end position="106"/>
    </location>
</feature>
<dbReference type="AlphaFoldDB" id="E9FQW2"/>
<keyword evidence="3" id="KW-1185">Reference proteome</keyword>
<dbReference type="KEGG" id="dpx:DAPPUDRAFT_309814"/>
<dbReference type="InParanoid" id="E9FQW2"/>
<proteinExistence type="predicted"/>
<dbReference type="HOGENOM" id="CLU_2225803_0_0_1"/>
<feature type="compositionally biased region" description="Basic and acidic residues" evidence="1">
    <location>
        <begin position="90"/>
        <end position="106"/>
    </location>
</feature>
<organism evidence="2 3">
    <name type="scientific">Daphnia pulex</name>
    <name type="common">Water flea</name>
    <dbReference type="NCBI Taxonomy" id="6669"/>
    <lineage>
        <taxon>Eukaryota</taxon>
        <taxon>Metazoa</taxon>
        <taxon>Ecdysozoa</taxon>
        <taxon>Arthropoda</taxon>
        <taxon>Crustacea</taxon>
        <taxon>Branchiopoda</taxon>
        <taxon>Diplostraca</taxon>
        <taxon>Cladocera</taxon>
        <taxon>Anomopoda</taxon>
        <taxon>Daphniidae</taxon>
        <taxon>Daphnia</taxon>
    </lineage>
</organism>
<accession>E9FQW2</accession>
<sequence>MKLNGFIEDFSWNSKCHCNQWLRITSKHKDGDNKHNEGMWDQHLSLFLDGLLLRAIIPTSNYSLTLKNNHTITLTYTGTPIWDTDMNDNSSKEGEIQKANRSEHNI</sequence>
<evidence type="ECO:0000313" key="3">
    <source>
        <dbReference type="Proteomes" id="UP000000305"/>
    </source>
</evidence>
<reference evidence="2 3" key="1">
    <citation type="journal article" date="2011" name="Science">
        <title>The ecoresponsive genome of Daphnia pulex.</title>
        <authorList>
            <person name="Colbourne J.K."/>
            <person name="Pfrender M.E."/>
            <person name="Gilbert D."/>
            <person name="Thomas W.K."/>
            <person name="Tucker A."/>
            <person name="Oakley T.H."/>
            <person name="Tokishita S."/>
            <person name="Aerts A."/>
            <person name="Arnold G.J."/>
            <person name="Basu M.K."/>
            <person name="Bauer D.J."/>
            <person name="Caceres C.E."/>
            <person name="Carmel L."/>
            <person name="Casola C."/>
            <person name="Choi J.H."/>
            <person name="Detter J.C."/>
            <person name="Dong Q."/>
            <person name="Dusheyko S."/>
            <person name="Eads B.D."/>
            <person name="Frohlich T."/>
            <person name="Geiler-Samerotte K.A."/>
            <person name="Gerlach D."/>
            <person name="Hatcher P."/>
            <person name="Jogdeo S."/>
            <person name="Krijgsveld J."/>
            <person name="Kriventseva E.V."/>
            <person name="Kultz D."/>
            <person name="Laforsch C."/>
            <person name="Lindquist E."/>
            <person name="Lopez J."/>
            <person name="Manak J.R."/>
            <person name="Muller J."/>
            <person name="Pangilinan J."/>
            <person name="Patwardhan R.P."/>
            <person name="Pitluck S."/>
            <person name="Pritham E.J."/>
            <person name="Rechtsteiner A."/>
            <person name="Rho M."/>
            <person name="Rogozin I.B."/>
            <person name="Sakarya O."/>
            <person name="Salamov A."/>
            <person name="Schaack S."/>
            <person name="Shapiro H."/>
            <person name="Shiga Y."/>
            <person name="Skalitzky C."/>
            <person name="Smith Z."/>
            <person name="Souvorov A."/>
            <person name="Sung W."/>
            <person name="Tang Z."/>
            <person name="Tsuchiya D."/>
            <person name="Tu H."/>
            <person name="Vos H."/>
            <person name="Wang M."/>
            <person name="Wolf Y.I."/>
            <person name="Yamagata H."/>
            <person name="Yamada T."/>
            <person name="Ye Y."/>
            <person name="Shaw J.R."/>
            <person name="Andrews J."/>
            <person name="Crease T.J."/>
            <person name="Tang H."/>
            <person name="Lucas S.M."/>
            <person name="Robertson H.M."/>
            <person name="Bork P."/>
            <person name="Koonin E.V."/>
            <person name="Zdobnov E.M."/>
            <person name="Grigoriev I.V."/>
            <person name="Lynch M."/>
            <person name="Boore J.L."/>
        </authorList>
    </citation>
    <scope>NUCLEOTIDE SEQUENCE [LARGE SCALE GENOMIC DNA]</scope>
</reference>
<evidence type="ECO:0000313" key="2">
    <source>
        <dbReference type="EMBL" id="EFX90301.1"/>
    </source>
</evidence>
<dbReference type="EMBL" id="GL732523">
    <property type="protein sequence ID" value="EFX90301.1"/>
    <property type="molecule type" value="Genomic_DNA"/>
</dbReference>
<name>E9FQW2_DAPPU</name>
<protein>
    <submittedName>
        <fullName evidence="2">Uncharacterized protein</fullName>
    </submittedName>
</protein>